<dbReference type="Proteomes" id="UP000266778">
    <property type="component" value="Chromosome"/>
</dbReference>
<dbReference type="PROSITE" id="PS01174">
    <property type="entry name" value="LIPASE_GDXG_SER"/>
    <property type="match status" value="1"/>
</dbReference>
<organism evidence="3 4">
    <name type="scientific">Aeromonas caviae</name>
    <name type="common">Aeromonas punctata</name>
    <dbReference type="NCBI Taxonomy" id="648"/>
    <lineage>
        <taxon>Bacteria</taxon>
        <taxon>Pseudomonadati</taxon>
        <taxon>Pseudomonadota</taxon>
        <taxon>Gammaproteobacteria</taxon>
        <taxon>Aeromonadales</taxon>
        <taxon>Aeromonadaceae</taxon>
        <taxon>Aeromonas</taxon>
    </lineage>
</organism>
<dbReference type="PANTHER" id="PTHR48081">
    <property type="entry name" value="AB HYDROLASE SUPERFAMILY PROTEIN C4A8.06C"/>
    <property type="match status" value="1"/>
</dbReference>
<evidence type="ECO:0000256" key="1">
    <source>
        <dbReference type="ARBA" id="ARBA00010515"/>
    </source>
</evidence>
<comment type="similarity">
    <text evidence="1">Belongs to the 'GDXG' lipolytic enzyme family.</text>
</comment>
<dbReference type="EMBL" id="CP025706">
    <property type="protein sequence ID" value="AXB04067.1"/>
    <property type="molecule type" value="Genomic_DNA"/>
</dbReference>
<dbReference type="PANTHER" id="PTHR48081:SF8">
    <property type="entry name" value="ALPHA_BETA HYDROLASE FOLD-3 DOMAIN-CONTAINING PROTEIN-RELATED"/>
    <property type="match status" value="1"/>
</dbReference>
<dbReference type="AlphaFoldDB" id="A0A3S5WWJ4"/>
<dbReference type="RefSeq" id="WP_119196897.1">
    <property type="nucleotide sequence ID" value="NZ_BPNC01000024.1"/>
</dbReference>
<dbReference type="InterPro" id="IPR050300">
    <property type="entry name" value="GDXG_lipolytic_enzyme"/>
</dbReference>
<sequence length="306" mass="33408">MEKQLEPAIAAMVADFIAAGRPKASQLSWQARRDGYLASALLGGEREEVGAIEEWQADHHAIRCYRPADKPDPAYPVLIYFHGGCFVSGDFETHDRQMRMLCNRASALIFAVHTRLAPEHTYPAAHDDALAATRAIMAEVEKWHGDPARLAIAGDSAGGHLALITTLRLKAANAPLPKALLLLYPMLDALCESQSYRDLGDDYLITRDMLASGFHAYLGSLPPSHPEASPLHHPALSGLPPTHIVTAEYDPLRDEGEALYGKLVQAGVDATCQQQHGVIHGYFQLAAISPAARQLIDQIAMMLRRL</sequence>
<dbReference type="SUPFAM" id="SSF53474">
    <property type="entry name" value="alpha/beta-Hydrolases"/>
    <property type="match status" value="1"/>
</dbReference>
<evidence type="ECO:0000256" key="2">
    <source>
        <dbReference type="ARBA" id="ARBA00022801"/>
    </source>
</evidence>
<dbReference type="GO" id="GO:0016787">
    <property type="term" value="F:hydrolase activity"/>
    <property type="evidence" value="ECO:0007669"/>
    <property type="project" value="UniProtKB-KW"/>
</dbReference>
<proteinExistence type="inferred from homology"/>
<dbReference type="Pfam" id="PF07859">
    <property type="entry name" value="Abhydrolase_3"/>
    <property type="match status" value="1"/>
</dbReference>
<protein>
    <submittedName>
        <fullName evidence="3">Alpha/beta hydrolase</fullName>
    </submittedName>
</protein>
<keyword evidence="2 3" id="KW-0378">Hydrolase</keyword>
<gene>
    <name evidence="3" type="ORF">C1C91_02575</name>
</gene>
<dbReference type="InterPro" id="IPR029058">
    <property type="entry name" value="AB_hydrolase_fold"/>
</dbReference>
<reference evidence="3" key="1">
    <citation type="journal article" date="2019" name="J Environ">
        <title>Genetic characterization and potential molecular dissemination mechanism of tet (31) gene in Aeromonas caviae from an oxytetracycline wastewater treatment system.</title>
        <authorList>
            <person name="Shi Y."/>
            <person name="Tian Z."/>
            <person name="Leclercq S.O."/>
            <person name="Zhang H."/>
            <person name="Yang M."/>
            <person name="Zhang Y."/>
        </authorList>
    </citation>
    <scope>NUCLEOTIDE SEQUENCE</scope>
    <source>
        <strain evidence="3">T25-39</strain>
    </source>
</reference>
<evidence type="ECO:0000313" key="3">
    <source>
        <dbReference type="EMBL" id="AXB04067.1"/>
    </source>
</evidence>
<dbReference type="InterPro" id="IPR033140">
    <property type="entry name" value="Lipase_GDXG_put_SER_AS"/>
</dbReference>
<dbReference type="InterPro" id="IPR013094">
    <property type="entry name" value="AB_hydrolase_3"/>
</dbReference>
<evidence type="ECO:0000313" key="4">
    <source>
        <dbReference type="Proteomes" id="UP000266778"/>
    </source>
</evidence>
<name>A0A3S5WWJ4_AERCA</name>
<dbReference type="Gene3D" id="3.40.50.1820">
    <property type="entry name" value="alpha/beta hydrolase"/>
    <property type="match status" value="1"/>
</dbReference>
<accession>A0A3S5WWJ4</accession>